<evidence type="ECO:0000313" key="2">
    <source>
        <dbReference type="EMBL" id="RCW31958.1"/>
    </source>
</evidence>
<proteinExistence type="predicted"/>
<reference evidence="2 3" key="1">
    <citation type="submission" date="2018-07" db="EMBL/GenBank/DDBJ databases">
        <title>Freshwater and sediment microbial communities from various areas in North America, analyzing microbe dynamics in response to fracking.</title>
        <authorList>
            <person name="Lamendella R."/>
        </authorList>
    </citation>
    <scope>NUCLEOTIDE SEQUENCE [LARGE SCALE GENOMIC DNA]</scope>
    <source>
        <strain evidence="2 3">160A</strain>
    </source>
</reference>
<evidence type="ECO:0000313" key="3">
    <source>
        <dbReference type="Proteomes" id="UP000252733"/>
    </source>
</evidence>
<dbReference type="AlphaFoldDB" id="A0A368USX1"/>
<dbReference type="RefSeq" id="WP_114437333.1">
    <property type="nucleotide sequence ID" value="NZ_QPIZ01000016.1"/>
</dbReference>
<sequence length="356" mass="41304">MKKQNKLTLAFLALTLAFSTYAQNFEKSKKPFTAVDGKTYNVGDTVILCTAADYGDTFHYYYSGKNLTPVRAYYTAETFNKGDEVDYRFSAHIIKQFRNYDDGRTIALTNKMFGYGVDINGALQTGEVACQDYLDYWADTTRFFLKKKAFLGALKTMEAIDKNTIKEYAYRFDRKGYRENFKDEFSFHSYLAKKEDELKKELAGFDNEKLYVLPVKLEFGSYDFDKNSFPIVWDGNMMPLLRDQTENLIAGDVNSEGIDLLDLNVFLENKDDFTSFKLHPTKAKILVDYRKSSTGNIDRTLYAGIWIKIKHLAGEDFYTNYDIADKSKSFLVCEVRRIDLFEDDTYLYHYLSTVKE</sequence>
<feature type="signal peptide" evidence="1">
    <location>
        <begin position="1"/>
        <end position="22"/>
    </location>
</feature>
<organism evidence="2 3">
    <name type="scientific">Marinilabilia salmonicolor</name>
    <dbReference type="NCBI Taxonomy" id="989"/>
    <lineage>
        <taxon>Bacteria</taxon>
        <taxon>Pseudomonadati</taxon>
        <taxon>Bacteroidota</taxon>
        <taxon>Bacteroidia</taxon>
        <taxon>Marinilabiliales</taxon>
        <taxon>Marinilabiliaceae</taxon>
        <taxon>Marinilabilia</taxon>
    </lineage>
</organism>
<evidence type="ECO:0000256" key="1">
    <source>
        <dbReference type="SAM" id="SignalP"/>
    </source>
</evidence>
<dbReference type="Proteomes" id="UP000252733">
    <property type="component" value="Unassembled WGS sequence"/>
</dbReference>
<dbReference type="Pfam" id="PF16144">
    <property type="entry name" value="DUF4852"/>
    <property type="match status" value="1"/>
</dbReference>
<dbReference type="InterPro" id="IPR032325">
    <property type="entry name" value="DUF4852"/>
</dbReference>
<dbReference type="EMBL" id="QPIZ01000016">
    <property type="protein sequence ID" value="RCW31958.1"/>
    <property type="molecule type" value="Genomic_DNA"/>
</dbReference>
<name>A0A368USX1_9BACT</name>
<keyword evidence="3" id="KW-1185">Reference proteome</keyword>
<keyword evidence="1" id="KW-0732">Signal</keyword>
<protein>
    <submittedName>
        <fullName evidence="2">Uncharacterized protein DUF4852</fullName>
    </submittedName>
</protein>
<comment type="caution">
    <text evidence="2">The sequence shown here is derived from an EMBL/GenBank/DDBJ whole genome shotgun (WGS) entry which is preliminary data.</text>
</comment>
<gene>
    <name evidence="2" type="ORF">DFO77_11625</name>
</gene>
<accession>A0A368USX1</accession>
<feature type="chain" id="PRO_5016892499" evidence="1">
    <location>
        <begin position="23"/>
        <end position="356"/>
    </location>
</feature>